<dbReference type="EMBL" id="JATAAI010000008">
    <property type="protein sequence ID" value="KAK1743903.1"/>
    <property type="molecule type" value="Genomic_DNA"/>
</dbReference>
<evidence type="ECO:0000313" key="2">
    <source>
        <dbReference type="EMBL" id="KAK1743903.1"/>
    </source>
</evidence>
<keyword evidence="3" id="KW-1185">Reference proteome</keyword>
<reference evidence="2" key="1">
    <citation type="submission" date="2023-06" db="EMBL/GenBank/DDBJ databases">
        <title>Survivors Of The Sea: Transcriptome response of Skeletonema marinoi to long-term dormancy.</title>
        <authorList>
            <person name="Pinder M.I.M."/>
            <person name="Kourtchenko O."/>
            <person name="Robertson E.K."/>
            <person name="Larsson T."/>
            <person name="Maumus F."/>
            <person name="Osuna-Cruz C.M."/>
            <person name="Vancaester E."/>
            <person name="Stenow R."/>
            <person name="Vandepoele K."/>
            <person name="Ploug H."/>
            <person name="Bruchert V."/>
            <person name="Godhe A."/>
            <person name="Topel M."/>
        </authorList>
    </citation>
    <scope>NUCLEOTIDE SEQUENCE</scope>
    <source>
        <strain evidence="2">R05AC</strain>
    </source>
</reference>
<name>A0AAD8YCW5_9STRA</name>
<proteinExistence type="predicted"/>
<sequence>MYAPSYHKSMLIKQDLHQSASNTNQSLQLQLHRPTPSYQHEVHYNHDCCPPCLGISSPASAAEPLLRGAHATFEKQAAEASSILTTCEDPNCGGTAKEGEQCSKFIGFGVYCETGLYCIEANTCNLTYESGGAFCCPNGSQPNNQRQCIPNSACTFGPPSPSPPTPSPPSPPASPRPSWAPAPAGSWSHGCPDGPWGGISHDGGDAYDFSKTPATGSWACRPGNNPPQQILQSNLDKFKNGGEFQSIMIGGTMTTVRKTFGHSLDTAKQGCGECWIIKPVAPDGKCGTFGTCNLKDPENPPVFLLMSVSEQKKDTLHKPEISNSAFTDGLDAFKENDGCNDLIDGKWSFEYQPYENADLGCIAH</sequence>
<evidence type="ECO:0000313" key="3">
    <source>
        <dbReference type="Proteomes" id="UP001224775"/>
    </source>
</evidence>
<feature type="compositionally biased region" description="Pro residues" evidence="1">
    <location>
        <begin position="158"/>
        <end position="180"/>
    </location>
</feature>
<comment type="caution">
    <text evidence="2">The sequence shown here is derived from an EMBL/GenBank/DDBJ whole genome shotgun (WGS) entry which is preliminary data.</text>
</comment>
<dbReference type="AlphaFoldDB" id="A0AAD8YCW5"/>
<gene>
    <name evidence="2" type="ORF">QTG54_005500</name>
</gene>
<organism evidence="2 3">
    <name type="scientific">Skeletonema marinoi</name>
    <dbReference type="NCBI Taxonomy" id="267567"/>
    <lineage>
        <taxon>Eukaryota</taxon>
        <taxon>Sar</taxon>
        <taxon>Stramenopiles</taxon>
        <taxon>Ochrophyta</taxon>
        <taxon>Bacillariophyta</taxon>
        <taxon>Coscinodiscophyceae</taxon>
        <taxon>Thalassiosirophycidae</taxon>
        <taxon>Thalassiosirales</taxon>
        <taxon>Skeletonemataceae</taxon>
        <taxon>Skeletonema</taxon>
        <taxon>Skeletonema marinoi-dohrnii complex</taxon>
    </lineage>
</organism>
<feature type="region of interest" description="Disordered" evidence="1">
    <location>
        <begin position="157"/>
        <end position="195"/>
    </location>
</feature>
<protein>
    <submittedName>
        <fullName evidence="2">Uncharacterized protein</fullName>
    </submittedName>
</protein>
<dbReference type="Proteomes" id="UP001224775">
    <property type="component" value="Unassembled WGS sequence"/>
</dbReference>
<accession>A0AAD8YCW5</accession>
<evidence type="ECO:0000256" key="1">
    <source>
        <dbReference type="SAM" id="MobiDB-lite"/>
    </source>
</evidence>